<dbReference type="Gene3D" id="3.10.129.10">
    <property type="entry name" value="Hotdog Thioesterase"/>
    <property type="match status" value="2"/>
</dbReference>
<dbReference type="InterPro" id="IPR036465">
    <property type="entry name" value="vWFA_dom_sf"/>
</dbReference>
<dbReference type="PANTHER" id="PTHR12475">
    <property type="match status" value="1"/>
</dbReference>
<dbReference type="PANTHER" id="PTHR12475:SF4">
    <property type="entry name" value="PROTEIN THEM6"/>
    <property type="match status" value="1"/>
</dbReference>
<dbReference type="CDD" id="cd00586">
    <property type="entry name" value="4HBT"/>
    <property type="match status" value="2"/>
</dbReference>
<dbReference type="Pfam" id="PF13519">
    <property type="entry name" value="VWA_2"/>
    <property type="match status" value="1"/>
</dbReference>
<dbReference type="SMART" id="SM00327">
    <property type="entry name" value="VWA"/>
    <property type="match status" value="1"/>
</dbReference>
<dbReference type="GO" id="GO:0016567">
    <property type="term" value="P:protein ubiquitination"/>
    <property type="evidence" value="ECO:0007669"/>
    <property type="project" value="InterPro"/>
</dbReference>
<dbReference type="SUPFAM" id="SSF53300">
    <property type="entry name" value="vWA-like"/>
    <property type="match status" value="1"/>
</dbReference>
<dbReference type="Pfam" id="PF00179">
    <property type="entry name" value="UQ_con"/>
    <property type="match status" value="1"/>
</dbReference>
<dbReference type="GO" id="GO:0004842">
    <property type="term" value="F:ubiquitin-protein transferase activity"/>
    <property type="evidence" value="ECO:0007669"/>
    <property type="project" value="InterPro"/>
</dbReference>
<dbReference type="Gene3D" id="3.30.40.10">
    <property type="entry name" value="Zinc/RING finger domain, C3HC4 (zinc finger)"/>
    <property type="match status" value="1"/>
</dbReference>
<evidence type="ECO:0000256" key="3">
    <source>
        <dbReference type="SAM" id="MobiDB-lite"/>
    </source>
</evidence>
<dbReference type="SMART" id="SM00504">
    <property type="entry name" value="Ubox"/>
    <property type="match status" value="1"/>
</dbReference>
<dbReference type="InterPro" id="IPR013083">
    <property type="entry name" value="Znf_RING/FYVE/PHD"/>
</dbReference>
<feature type="transmembrane region" description="Helical" evidence="4">
    <location>
        <begin position="1387"/>
        <end position="1410"/>
    </location>
</feature>
<protein>
    <recommendedName>
        <fullName evidence="2">Protein THEM6</fullName>
    </recommendedName>
</protein>
<evidence type="ECO:0000256" key="1">
    <source>
        <dbReference type="ARBA" id="ARBA00038228"/>
    </source>
</evidence>
<sequence>MQSPNESQFWCHGPSLWSLIAEYVPGSELPKIRAALGHSLVDMYTDRHTEAERWHKMWQESQRGGNHGSRASTPLPRQQGSPLADPPVVKELVRAEVKMLLQILRERVSRAGRDGEELLFRYKPETVNYALSHLEICYSNCTNPGDTDNESRPSSHCSVQSNAEDEIEAVRDKLNVTDIDEVVDRLKCESDKSEPTLAASPSLHVKELKNRFRLSAGQKASDETLQALNAISVLRPHPPPPLGHPKPRPPAGPPRIKTTSSVKPIHFSSLSRTDEDHLGAPQVCQKVSRRRRQNQSLSASFTSQFLLQECQLELHVKMGAVFKLLQQYRLESYYGQFVQLGVKDERDFLDSVTVEDLNNLGLSHVEKNRFSAMKNVIQTLRAPERQVQTVTPVQKSMEVFSLEYTYPKCPQPKYIKDLDPAQNTVEDLMLRICHLENVGKTTGVCLYTIDGMPLTDDPFLNTWSLKDRHIQSGAVIYAIFTPKENLKQALQMPQQEFDEIPGEDVIRCHIMLKGDFDLMVNLESDTITSLRHKLANASGIPAHVLHYNGQLSGGNTLKSCGISEGSTVAFSLSSFYDEAPYHETFFINDVVPSVQQTQKGISVLLSSLFVAKGHGSNIIQNKLIAYIRKLTGCNALAQSLHQLLCRNEKMTRNQKIAVVEGLYMLFRELLPQLGSQRGEKVIKDLYVFENSLYCWAYLISEAQKQSSDLENYAPVTLTSEDGSRFCEPVRVPGVPGVFERAYILKKIKDGEKIPNCTEEILRETSIQRATDIEKILLSLPPFIKTYPLWIHHDKTTGQNFQVNMQKTFGSMVDALKSFPGFNVTPPLRLKDLGQSKHRFVLLSEDNLGVFLCKFKGSTDMIQVYDCLDGKMKTVDVNVLAAQTGDHRDDDGSFVTTRTPKEAILVLIDTSSSMEEECYENAEIKKINAVKELFDNFASRSMAYDFHHVIGLMKFDSMVKTLHTFTENLEKFKERIRNLEPNGCTLLYDALRRGVSELDKVKAKFPDCRLRIMCLTDGNDSGSSIEPVAVTAKLLKSNIIVDSILLGDVENNMLHGISNATGGCCFKPQTTKEGLKLFEIETVLSLELRKPKKKLDPSSISERILTGIFATHGYDEYPETSLPSQINNKVTATESALKKRLRESKDGSLMEKDKRILEELKSLHCDPHPFFRVFPSESDFTFWRILMQGPPETSYEKGVFELYCQFGPDYPVKPPVVRFVTRVYHCNVNSVGRICHSIFDRSYNAHITMRDIFDAVYGLLIIPEPDDPLDSILAEEFLTNRVAYEEEAKRHTQQSAGKSLDDMEKKLVGPVPQFIPQHLICPLTKKMFVDPVKTVYGTVYERKAIEEHLRLHQYEPMAGPGHELELGDTTGDWDMKKMKPEESDIREMWWVLWVLAALLALFCCLDVWYFLRVAAVVLRAWFQPPIWDVTAEQVLTGRVTPHDIDMCHMNNARYLRECDFARFSLYTRNGVFKAVRALRASMVVGATTIRYRRALCIGEGYELRSRIVTWDDKAFFLEQRFVSTKDGLVCAVMYCKQSVIRSSPDKIMQHLCKRKVECPEFPEDLQHWDAREMLLLVLGALLLLFCSLDVWYFLRGAQVFIQAWFQPRIWDILAEQSIDGMVLPHDLDYMGHMNNSRYLRECDFARFHHYMRNGLFMASRKLGAKMVVGASTIRYRRSLAFREAFEIRTKVVGWDEKAFYLEQRFVSKKDGFVSAVMLCRQNVVHCSPERIIEFVCKKKIECPEFPEDLKHWISFISASSQALRAESGLEEKNK</sequence>
<reference evidence="7" key="1">
    <citation type="submission" date="2022-08" db="EMBL/GenBank/DDBJ databases">
        <title>Genome sequencing of akame (Lates japonicus).</title>
        <authorList>
            <person name="Hashiguchi Y."/>
            <person name="Takahashi H."/>
        </authorList>
    </citation>
    <scope>NUCLEOTIDE SEQUENCE</scope>
    <source>
        <strain evidence="7">Kochi</strain>
    </source>
</reference>
<dbReference type="InterPro" id="IPR029069">
    <property type="entry name" value="HotDog_dom_sf"/>
</dbReference>
<feature type="transmembrane region" description="Helical" evidence="4">
    <location>
        <begin position="1572"/>
        <end position="1593"/>
    </location>
</feature>
<dbReference type="Gene3D" id="3.10.110.10">
    <property type="entry name" value="Ubiquitin Conjugating Enzyme"/>
    <property type="match status" value="1"/>
</dbReference>
<proteinExistence type="inferred from homology"/>
<dbReference type="InterPro" id="IPR031367">
    <property type="entry name" value="CCDC24"/>
</dbReference>
<dbReference type="InterPro" id="IPR003613">
    <property type="entry name" value="Ubox_domain"/>
</dbReference>
<dbReference type="Pfam" id="PF15669">
    <property type="entry name" value="CCDC24"/>
    <property type="match status" value="1"/>
</dbReference>
<name>A0AAD3MBL3_LATJO</name>
<evidence type="ECO:0000313" key="8">
    <source>
        <dbReference type="Proteomes" id="UP001279410"/>
    </source>
</evidence>
<keyword evidence="4" id="KW-0472">Membrane</keyword>
<dbReference type="CDD" id="cd16453">
    <property type="entry name" value="RING-Ubox"/>
    <property type="match status" value="1"/>
</dbReference>
<dbReference type="InterPro" id="IPR016135">
    <property type="entry name" value="UBQ-conjugating_enzyme/RWD"/>
</dbReference>
<feature type="compositionally biased region" description="Pro residues" evidence="3">
    <location>
        <begin position="236"/>
        <end position="253"/>
    </location>
</feature>
<comment type="similarity">
    <text evidence="1">Belongs to the THEM6 family.</text>
</comment>
<evidence type="ECO:0000256" key="2">
    <source>
        <dbReference type="ARBA" id="ARBA00041112"/>
    </source>
</evidence>
<dbReference type="CDD" id="cd23833">
    <property type="entry name" value="UBCc_ApmR795-like"/>
    <property type="match status" value="1"/>
</dbReference>
<accession>A0AAD3MBL3</accession>
<dbReference type="EMBL" id="BRZM01000010">
    <property type="protein sequence ID" value="GLD50934.1"/>
    <property type="molecule type" value="Genomic_DNA"/>
</dbReference>
<dbReference type="SMART" id="SM00212">
    <property type="entry name" value="UBCc"/>
    <property type="match status" value="1"/>
</dbReference>
<dbReference type="Proteomes" id="UP001279410">
    <property type="component" value="Unassembled WGS sequence"/>
</dbReference>
<keyword evidence="8" id="KW-1185">Reference proteome</keyword>
<comment type="caution">
    <text evidence="7">The sequence shown here is derived from an EMBL/GenBank/DDBJ whole genome shotgun (WGS) entry which is preliminary data.</text>
</comment>
<evidence type="ECO:0000313" key="7">
    <source>
        <dbReference type="EMBL" id="GLD50934.1"/>
    </source>
</evidence>
<gene>
    <name evidence="7" type="ORF">AKAME5_000406300</name>
</gene>
<keyword evidence="4" id="KW-1133">Transmembrane helix</keyword>
<keyword evidence="4" id="KW-0812">Transmembrane</keyword>
<dbReference type="SUPFAM" id="SSF54637">
    <property type="entry name" value="Thioesterase/thiol ester dehydrase-isomerase"/>
    <property type="match status" value="2"/>
</dbReference>
<dbReference type="InterPro" id="IPR029071">
    <property type="entry name" value="Ubiquitin-like_domsf"/>
</dbReference>
<evidence type="ECO:0000259" key="6">
    <source>
        <dbReference type="PROSITE" id="PS50234"/>
    </source>
</evidence>
<dbReference type="PROSITE" id="PS50127">
    <property type="entry name" value="UBC_2"/>
    <property type="match status" value="1"/>
</dbReference>
<dbReference type="SUPFAM" id="SSF54495">
    <property type="entry name" value="UBC-like"/>
    <property type="match status" value="1"/>
</dbReference>
<evidence type="ECO:0000256" key="4">
    <source>
        <dbReference type="SAM" id="Phobius"/>
    </source>
</evidence>
<feature type="region of interest" description="Disordered" evidence="3">
    <location>
        <begin position="233"/>
        <end position="261"/>
    </location>
</feature>
<dbReference type="Pfam" id="PF04564">
    <property type="entry name" value="U-box"/>
    <property type="match status" value="1"/>
</dbReference>
<dbReference type="InterPro" id="IPR000608">
    <property type="entry name" value="UBC"/>
</dbReference>
<feature type="domain" description="VWFA" evidence="6">
    <location>
        <begin position="902"/>
        <end position="1103"/>
    </location>
</feature>
<dbReference type="InterPro" id="IPR002035">
    <property type="entry name" value="VWF_A"/>
</dbReference>
<dbReference type="CDD" id="cd17039">
    <property type="entry name" value="Ubl_ubiquitin_like"/>
    <property type="match status" value="1"/>
</dbReference>
<dbReference type="SUPFAM" id="SSF57850">
    <property type="entry name" value="RING/U-box"/>
    <property type="match status" value="1"/>
</dbReference>
<dbReference type="Pfam" id="PF13279">
    <property type="entry name" value="4HBT_2"/>
    <property type="match status" value="2"/>
</dbReference>
<dbReference type="PROSITE" id="PS50234">
    <property type="entry name" value="VWFA"/>
    <property type="match status" value="1"/>
</dbReference>
<feature type="compositionally biased region" description="Polar residues" evidence="3">
    <location>
        <begin position="59"/>
        <end position="81"/>
    </location>
</feature>
<dbReference type="CDD" id="cd00198">
    <property type="entry name" value="vWFA"/>
    <property type="match status" value="1"/>
</dbReference>
<organism evidence="7 8">
    <name type="scientific">Lates japonicus</name>
    <name type="common">Japanese lates</name>
    <dbReference type="NCBI Taxonomy" id="270547"/>
    <lineage>
        <taxon>Eukaryota</taxon>
        <taxon>Metazoa</taxon>
        <taxon>Chordata</taxon>
        <taxon>Craniata</taxon>
        <taxon>Vertebrata</taxon>
        <taxon>Euteleostomi</taxon>
        <taxon>Actinopterygii</taxon>
        <taxon>Neopterygii</taxon>
        <taxon>Teleostei</taxon>
        <taxon>Neoteleostei</taxon>
        <taxon>Acanthomorphata</taxon>
        <taxon>Carangaria</taxon>
        <taxon>Carangaria incertae sedis</taxon>
        <taxon>Centropomidae</taxon>
        <taxon>Lates</taxon>
    </lineage>
</organism>
<feature type="region of interest" description="Disordered" evidence="3">
    <location>
        <begin position="59"/>
        <end position="85"/>
    </location>
</feature>
<dbReference type="Gene3D" id="3.40.50.410">
    <property type="entry name" value="von Willebrand factor, type A domain"/>
    <property type="match status" value="1"/>
</dbReference>
<dbReference type="SUPFAM" id="SSF54236">
    <property type="entry name" value="Ubiquitin-like"/>
    <property type="match status" value="1"/>
</dbReference>
<dbReference type="InterPro" id="IPR051490">
    <property type="entry name" value="THEM6_lcsJ_thioesterase"/>
</dbReference>
<evidence type="ECO:0000259" key="5">
    <source>
        <dbReference type="PROSITE" id="PS50127"/>
    </source>
</evidence>
<feature type="domain" description="UBC core" evidence="5">
    <location>
        <begin position="1150"/>
        <end position="1296"/>
    </location>
</feature>